<dbReference type="Gene3D" id="3.40.50.720">
    <property type="entry name" value="NAD(P)-binding Rossmann-like Domain"/>
    <property type="match status" value="1"/>
</dbReference>
<dbReference type="CDD" id="cd05254">
    <property type="entry name" value="dTDP_HR_like_SDR_e"/>
    <property type="match status" value="1"/>
</dbReference>
<dbReference type="Proteomes" id="UP000577419">
    <property type="component" value="Unassembled WGS sequence"/>
</dbReference>
<dbReference type="InterPro" id="IPR029903">
    <property type="entry name" value="RmlD-like-bd"/>
</dbReference>
<organism evidence="2 3">
    <name type="scientific">Candidatus Iainarchaeum sp</name>
    <dbReference type="NCBI Taxonomy" id="3101447"/>
    <lineage>
        <taxon>Archaea</taxon>
        <taxon>Candidatus Iainarchaeota</taxon>
        <taxon>Candidatus Iainarchaeia</taxon>
        <taxon>Candidatus Iainarchaeales</taxon>
        <taxon>Candidatus Iainarchaeaceae</taxon>
        <taxon>Candidatus Iainarchaeum</taxon>
    </lineage>
</organism>
<dbReference type="InterPro" id="IPR005913">
    <property type="entry name" value="dTDP_dehydrorham_reduct"/>
</dbReference>
<dbReference type="Pfam" id="PF04321">
    <property type="entry name" value="RmlD_sub_bind"/>
    <property type="match status" value="1"/>
</dbReference>
<reference evidence="3" key="1">
    <citation type="journal article" date="2020" name="bioRxiv">
        <title>A rank-normalized archaeal taxonomy based on genome phylogeny resolves widespread incomplete and uneven classifications.</title>
        <authorList>
            <person name="Rinke C."/>
            <person name="Chuvochina M."/>
            <person name="Mussig A.J."/>
            <person name="Chaumeil P.-A."/>
            <person name="Waite D.W."/>
            <person name="Whitman W.B."/>
            <person name="Parks D.H."/>
            <person name="Hugenholtz P."/>
        </authorList>
    </citation>
    <scope>NUCLEOTIDE SEQUENCE [LARGE SCALE GENOMIC DNA]</scope>
</reference>
<evidence type="ECO:0000313" key="2">
    <source>
        <dbReference type="EMBL" id="HIH07742.1"/>
    </source>
</evidence>
<proteinExistence type="predicted"/>
<evidence type="ECO:0000259" key="1">
    <source>
        <dbReference type="Pfam" id="PF04321"/>
    </source>
</evidence>
<dbReference type="GO" id="GO:0005829">
    <property type="term" value="C:cytosol"/>
    <property type="evidence" value="ECO:0007669"/>
    <property type="project" value="TreeGrafter"/>
</dbReference>
<dbReference type="SUPFAM" id="SSF51735">
    <property type="entry name" value="NAD(P)-binding Rossmann-fold domains"/>
    <property type="match status" value="1"/>
</dbReference>
<comment type="caution">
    <text evidence="2">The sequence shown here is derived from an EMBL/GenBank/DDBJ whole genome shotgun (WGS) entry which is preliminary data.</text>
</comment>
<feature type="domain" description="RmlD-like substrate binding" evidence="1">
    <location>
        <begin position="5"/>
        <end position="290"/>
    </location>
</feature>
<dbReference type="Gene3D" id="3.90.25.10">
    <property type="entry name" value="UDP-galactose 4-epimerase, domain 1"/>
    <property type="match status" value="1"/>
</dbReference>
<sequence>MSRINILVTGASGLLGRYLLKSQRKHSLFLAKHSAPISGVLGFKEIKLDITKKGELEKVFSENSFDACIHAASIGNVDECEKNRELAFRTNAEATENLAKLCEEHATKMVYTSTNAVFDGRKNIYSELDTPKPLNYYGKTKLLGEKAVENASSENAVLRLNTMYGWNNEGERGNPATWCIQMLRQKKQIKVVDDIYNNHLYAGSAAEAVWKCIELKESGLFHVAGAECVDRYSFSVKVAEVFGLDSKLIFPVKNSFFKEIAPRPMKTCYSTEKMEKALKFKPLSLLNGLSLMKEEEQLLH</sequence>
<evidence type="ECO:0000313" key="3">
    <source>
        <dbReference type="Proteomes" id="UP000577419"/>
    </source>
</evidence>
<gene>
    <name evidence="2" type="ORF">HA237_00060</name>
</gene>
<dbReference type="GO" id="GO:0008831">
    <property type="term" value="F:dTDP-4-dehydrorhamnose reductase activity"/>
    <property type="evidence" value="ECO:0007669"/>
    <property type="project" value="TreeGrafter"/>
</dbReference>
<dbReference type="AlphaFoldDB" id="A0A7J4IQN3"/>
<dbReference type="GO" id="GO:0019305">
    <property type="term" value="P:dTDP-rhamnose biosynthetic process"/>
    <property type="evidence" value="ECO:0007669"/>
    <property type="project" value="TreeGrafter"/>
</dbReference>
<dbReference type="EMBL" id="DUFG01000001">
    <property type="protein sequence ID" value="HIH07742.1"/>
    <property type="molecule type" value="Genomic_DNA"/>
</dbReference>
<protein>
    <submittedName>
        <fullName evidence="2">SDR family oxidoreductase</fullName>
    </submittedName>
</protein>
<accession>A0A7J4IQN3</accession>
<dbReference type="PANTHER" id="PTHR10491">
    <property type="entry name" value="DTDP-4-DEHYDRORHAMNOSE REDUCTASE"/>
    <property type="match status" value="1"/>
</dbReference>
<dbReference type="PANTHER" id="PTHR10491:SF4">
    <property type="entry name" value="METHIONINE ADENOSYLTRANSFERASE 2 SUBUNIT BETA"/>
    <property type="match status" value="1"/>
</dbReference>
<name>A0A7J4IQN3_9ARCH</name>
<dbReference type="InterPro" id="IPR036291">
    <property type="entry name" value="NAD(P)-bd_dom_sf"/>
</dbReference>